<dbReference type="STRING" id="329046.A0A1Y2BY30"/>
<keyword evidence="1" id="KW-0678">Repressor</keyword>
<organism evidence="2 3">
    <name type="scientific">Rhizoclosmatium globosum</name>
    <dbReference type="NCBI Taxonomy" id="329046"/>
    <lineage>
        <taxon>Eukaryota</taxon>
        <taxon>Fungi</taxon>
        <taxon>Fungi incertae sedis</taxon>
        <taxon>Chytridiomycota</taxon>
        <taxon>Chytridiomycota incertae sedis</taxon>
        <taxon>Chytridiomycetes</taxon>
        <taxon>Chytridiales</taxon>
        <taxon>Chytriomycetaceae</taxon>
        <taxon>Rhizoclosmatium</taxon>
    </lineage>
</organism>
<keyword evidence="1" id="KW-0804">Transcription</keyword>
<dbReference type="AlphaFoldDB" id="A0A1Y2BY30"/>
<reference evidence="2 3" key="1">
    <citation type="submission" date="2016-07" db="EMBL/GenBank/DDBJ databases">
        <title>Pervasive Adenine N6-methylation of Active Genes in Fungi.</title>
        <authorList>
            <consortium name="DOE Joint Genome Institute"/>
            <person name="Mondo S.J."/>
            <person name="Dannebaum R.O."/>
            <person name="Kuo R.C."/>
            <person name="Labutti K."/>
            <person name="Haridas S."/>
            <person name="Kuo A."/>
            <person name="Salamov A."/>
            <person name="Ahrendt S.R."/>
            <person name="Lipzen A."/>
            <person name="Sullivan W."/>
            <person name="Andreopoulos W.B."/>
            <person name="Clum A."/>
            <person name="Lindquist E."/>
            <person name="Daum C."/>
            <person name="Ramamoorthy G.K."/>
            <person name="Gryganskyi A."/>
            <person name="Culley D."/>
            <person name="Magnuson J.K."/>
            <person name="James T.Y."/>
            <person name="O'Malley M.A."/>
            <person name="Stajich J.E."/>
            <person name="Spatafora J.W."/>
            <person name="Visel A."/>
            <person name="Grigoriev I.V."/>
        </authorList>
    </citation>
    <scope>NUCLEOTIDE SEQUENCE [LARGE SCALE GENOMIC DNA]</scope>
    <source>
        <strain evidence="2 3">JEL800</strain>
    </source>
</reference>
<dbReference type="Proteomes" id="UP000193642">
    <property type="component" value="Unassembled WGS sequence"/>
</dbReference>
<gene>
    <name evidence="2" type="ORF">BCR33DRAFT_720020</name>
</gene>
<evidence type="ECO:0000313" key="2">
    <source>
        <dbReference type="EMBL" id="ORY39557.1"/>
    </source>
</evidence>
<accession>A0A1Y2BY30</accession>
<comment type="similarity">
    <text evidence="1">Belongs to the MAF1 family.</text>
</comment>
<evidence type="ECO:0000256" key="1">
    <source>
        <dbReference type="PIRNR" id="PIRNR037240"/>
    </source>
</evidence>
<dbReference type="OrthoDB" id="277029at2759"/>
<dbReference type="PANTHER" id="PTHR22504:SF0">
    <property type="entry name" value="REPRESSOR OF RNA POLYMERASE III TRANSCRIPTION MAF1 HOMOLOG"/>
    <property type="match status" value="1"/>
</dbReference>
<dbReference type="GO" id="GO:0016480">
    <property type="term" value="P:negative regulation of transcription by RNA polymerase III"/>
    <property type="evidence" value="ECO:0007669"/>
    <property type="project" value="UniProtKB-UniRule"/>
</dbReference>
<keyword evidence="1" id="KW-0805">Transcription regulation</keyword>
<keyword evidence="1" id="KW-0539">Nucleus</keyword>
<sequence>MKYLEYNSLEEINTALSTLETLDTRVFSRLDAYSCKSTTDEKKLKMYIEEKYEGDADVLLGASPGTAGFPYGTSFTAPTPTAGSFSFSNGPISHSPTSPFGPLAQISSRKTLFYLLATLNAAFPDYDFSDVKPELFVKIPLLNIVQRNVTATLFRTAIEGVQTNNLSLRLWEAIDEVIQLQECDVYSFNPNPEEEPDSEEGNLWSFYYFFFNRKLKRVVFFTARAVSYMAPAQPEELTNDIYGDVGDEPMFGDSDMGLSYEQYTMESMEV</sequence>
<proteinExistence type="inferred from homology"/>
<dbReference type="PANTHER" id="PTHR22504">
    <property type="entry name" value="REPRESSOR OF RNA POLYMERASE III TRANSCRIPTION MAF1"/>
    <property type="match status" value="1"/>
</dbReference>
<keyword evidence="3" id="KW-1185">Reference proteome</keyword>
<dbReference type="InterPro" id="IPR015257">
    <property type="entry name" value="Maf1"/>
</dbReference>
<dbReference type="EMBL" id="MCGO01000039">
    <property type="protein sequence ID" value="ORY39557.1"/>
    <property type="molecule type" value="Genomic_DNA"/>
</dbReference>
<dbReference type="Pfam" id="PF09174">
    <property type="entry name" value="Maf1"/>
    <property type="match status" value="1"/>
</dbReference>
<name>A0A1Y2BY30_9FUNG</name>
<comment type="function">
    <text evidence="1">Mediator of diverse signals that repress RNA polymerase III transcription. Inhibits the de novo assembly of TFIIIB onto DNA.</text>
</comment>
<dbReference type="InterPro" id="IPR038564">
    <property type="entry name" value="Maf1_sf"/>
</dbReference>
<dbReference type="GO" id="GO:0000994">
    <property type="term" value="F:RNA polymerase III core binding"/>
    <property type="evidence" value="ECO:0007669"/>
    <property type="project" value="TreeGrafter"/>
</dbReference>
<evidence type="ECO:0000313" key="3">
    <source>
        <dbReference type="Proteomes" id="UP000193642"/>
    </source>
</evidence>
<dbReference type="GO" id="GO:0005634">
    <property type="term" value="C:nucleus"/>
    <property type="evidence" value="ECO:0007669"/>
    <property type="project" value="UniProtKB-SubCell"/>
</dbReference>
<dbReference type="Gene3D" id="3.40.1000.50">
    <property type="entry name" value="Repressor of RNA polymerase III transcription Maf1"/>
    <property type="match status" value="2"/>
</dbReference>
<comment type="subcellular location">
    <subcellularLocation>
        <location evidence="1">Nucleus</location>
    </subcellularLocation>
</comment>
<comment type="caution">
    <text evidence="2">The sequence shown here is derived from an EMBL/GenBank/DDBJ whole genome shotgun (WGS) entry which is preliminary data.</text>
</comment>
<dbReference type="PIRSF" id="PIRSF037240">
    <property type="entry name" value="RNA_polIII_Trep_MAF1"/>
    <property type="match status" value="1"/>
</dbReference>
<protein>
    <recommendedName>
        <fullName evidence="1">Repressor of RNA polymerase III transcription MAF1</fullName>
    </recommendedName>
</protein>